<keyword evidence="15" id="KW-1185">Reference proteome</keyword>
<dbReference type="InterPro" id="IPR047127">
    <property type="entry name" value="MutT-like"/>
</dbReference>
<proteinExistence type="inferred from homology"/>
<name>A0ABV3V0G2_9MICC</name>
<evidence type="ECO:0000256" key="8">
    <source>
        <dbReference type="ARBA" id="ARBA00022842"/>
    </source>
</evidence>
<dbReference type="Gene3D" id="3.90.79.10">
    <property type="entry name" value="Nucleoside Triphosphate Pyrophosphohydrolase"/>
    <property type="match status" value="1"/>
</dbReference>
<dbReference type="EMBL" id="JAYWLU010000004">
    <property type="protein sequence ID" value="MEX3594206.1"/>
    <property type="molecule type" value="Genomic_DNA"/>
</dbReference>
<dbReference type="Pfam" id="PF00293">
    <property type="entry name" value="NUDIX"/>
    <property type="match status" value="1"/>
</dbReference>
<evidence type="ECO:0000256" key="9">
    <source>
        <dbReference type="ARBA" id="ARBA00023204"/>
    </source>
</evidence>
<evidence type="ECO:0000256" key="12">
    <source>
        <dbReference type="SAM" id="MobiDB-lite"/>
    </source>
</evidence>
<dbReference type="PANTHER" id="PTHR47707">
    <property type="entry name" value="8-OXO-DGTP DIPHOSPHATASE"/>
    <property type="match status" value="1"/>
</dbReference>
<dbReference type="GO" id="GO:0016787">
    <property type="term" value="F:hydrolase activity"/>
    <property type="evidence" value="ECO:0007669"/>
    <property type="project" value="UniProtKB-KW"/>
</dbReference>
<dbReference type="InterPro" id="IPR015797">
    <property type="entry name" value="NUDIX_hydrolase-like_dom_sf"/>
</dbReference>
<keyword evidence="3" id="KW-0515">Mutator protein</keyword>
<evidence type="ECO:0000256" key="6">
    <source>
        <dbReference type="ARBA" id="ARBA00022763"/>
    </source>
</evidence>
<evidence type="ECO:0000256" key="4">
    <source>
        <dbReference type="ARBA" id="ARBA00022705"/>
    </source>
</evidence>
<keyword evidence="4" id="KW-0235">DNA replication</keyword>
<comment type="cofactor">
    <cofactor evidence="1">
        <name>Mg(2+)</name>
        <dbReference type="ChEBI" id="CHEBI:18420"/>
    </cofactor>
</comment>
<feature type="region of interest" description="Disordered" evidence="12">
    <location>
        <begin position="177"/>
        <end position="199"/>
    </location>
</feature>
<accession>A0ABV3V0G2</accession>
<evidence type="ECO:0000256" key="11">
    <source>
        <dbReference type="ARBA" id="ARBA00038905"/>
    </source>
</evidence>
<organism evidence="14 15">
    <name type="scientific">Kocuria carniphila</name>
    <dbReference type="NCBI Taxonomy" id="262208"/>
    <lineage>
        <taxon>Bacteria</taxon>
        <taxon>Bacillati</taxon>
        <taxon>Actinomycetota</taxon>
        <taxon>Actinomycetes</taxon>
        <taxon>Micrococcales</taxon>
        <taxon>Micrococcaceae</taxon>
        <taxon>Kocuria</taxon>
    </lineage>
</organism>
<dbReference type="InterPro" id="IPR000086">
    <property type="entry name" value="NUDIX_hydrolase_dom"/>
</dbReference>
<keyword evidence="5" id="KW-0479">Metal-binding</keyword>
<evidence type="ECO:0000256" key="2">
    <source>
        <dbReference type="ARBA" id="ARBA00005582"/>
    </source>
</evidence>
<dbReference type="PRINTS" id="PR00502">
    <property type="entry name" value="NUDIXFAMILY"/>
</dbReference>
<keyword evidence="6" id="KW-0227">DNA damage</keyword>
<comment type="caution">
    <text evidence="14">The sequence shown here is derived from an EMBL/GenBank/DDBJ whole genome shotgun (WGS) entry which is preliminary data.</text>
</comment>
<reference evidence="14 15" key="1">
    <citation type="journal article" date="2024" name="Fungal Genet. Biol.">
        <title>The porcine skin microbiome exhibits broad fungal antagonism.</title>
        <authorList>
            <person name="De La Cruz K.F."/>
            <person name="Townsend E.C."/>
            <person name="Alex Cheong J.Z."/>
            <person name="Salamzade R."/>
            <person name="Liu A."/>
            <person name="Sandstrom S."/>
            <person name="Davila E."/>
            <person name="Huang L."/>
            <person name="Xu K.H."/>
            <person name="Wu S.Y."/>
            <person name="Meudt J.J."/>
            <person name="Shanmuganayagam D."/>
            <person name="Gibson A.L.F."/>
            <person name="Kalan L.R."/>
        </authorList>
    </citation>
    <scope>NUCLEOTIDE SEQUENCE [LARGE SCALE GENOMIC DNA]</scope>
    <source>
        <strain evidence="14 15">LK2625</strain>
    </source>
</reference>
<dbReference type="RefSeq" id="WP_129701568.1">
    <property type="nucleotide sequence ID" value="NZ_CAUREL010000002.1"/>
</dbReference>
<protein>
    <recommendedName>
        <fullName evidence="11">8-oxo-dGTP diphosphatase</fullName>
        <ecNumber evidence="11">3.6.1.55</ecNumber>
    </recommendedName>
</protein>
<evidence type="ECO:0000256" key="1">
    <source>
        <dbReference type="ARBA" id="ARBA00001946"/>
    </source>
</evidence>
<feature type="domain" description="Nudix hydrolase" evidence="13">
    <location>
        <begin position="9"/>
        <end position="142"/>
    </location>
</feature>
<sequence>MTTASAQDPLTRVTGAAILDSSAAPTRLLVAQRAYPEKLRGLWEFPGGKQDPGEGAEEALVRECGEELGVTVRLLDEVPAPNPEGWPLKGTAVMRVFTAVVTDDREPAAGEDHLQLRWVALDNPAAILDLDWIPADLPIVRALLEQLAVVGTTTAGPENSGVGTALSGPLIADAAHTGAPVTGTADTGVPRSRTSHSGR</sequence>
<evidence type="ECO:0000256" key="5">
    <source>
        <dbReference type="ARBA" id="ARBA00022723"/>
    </source>
</evidence>
<evidence type="ECO:0000256" key="3">
    <source>
        <dbReference type="ARBA" id="ARBA00022457"/>
    </source>
</evidence>
<keyword evidence="9" id="KW-0234">DNA repair</keyword>
<evidence type="ECO:0000256" key="10">
    <source>
        <dbReference type="ARBA" id="ARBA00035861"/>
    </source>
</evidence>
<dbReference type="Proteomes" id="UP001558481">
    <property type="component" value="Unassembled WGS sequence"/>
</dbReference>
<gene>
    <name evidence="14" type="ORF">VVR66_05725</name>
</gene>
<dbReference type="PANTHER" id="PTHR47707:SF1">
    <property type="entry name" value="NUDIX HYDROLASE FAMILY PROTEIN"/>
    <property type="match status" value="1"/>
</dbReference>
<comment type="catalytic activity">
    <reaction evidence="10">
        <text>8-oxo-dGTP + H2O = 8-oxo-dGMP + diphosphate + H(+)</text>
        <dbReference type="Rhea" id="RHEA:31575"/>
        <dbReference type="ChEBI" id="CHEBI:15377"/>
        <dbReference type="ChEBI" id="CHEBI:15378"/>
        <dbReference type="ChEBI" id="CHEBI:33019"/>
        <dbReference type="ChEBI" id="CHEBI:63224"/>
        <dbReference type="ChEBI" id="CHEBI:77896"/>
        <dbReference type="EC" id="3.6.1.55"/>
    </reaction>
</comment>
<evidence type="ECO:0000259" key="13">
    <source>
        <dbReference type="PROSITE" id="PS51462"/>
    </source>
</evidence>
<evidence type="ECO:0000313" key="14">
    <source>
        <dbReference type="EMBL" id="MEX3594206.1"/>
    </source>
</evidence>
<dbReference type="PROSITE" id="PS51462">
    <property type="entry name" value="NUDIX"/>
    <property type="match status" value="1"/>
</dbReference>
<dbReference type="EC" id="3.6.1.55" evidence="11"/>
<keyword evidence="7 14" id="KW-0378">Hydrolase</keyword>
<evidence type="ECO:0000313" key="15">
    <source>
        <dbReference type="Proteomes" id="UP001558481"/>
    </source>
</evidence>
<dbReference type="InterPro" id="IPR020476">
    <property type="entry name" value="Nudix_hydrolase"/>
</dbReference>
<evidence type="ECO:0000256" key="7">
    <source>
        <dbReference type="ARBA" id="ARBA00022801"/>
    </source>
</evidence>
<comment type="similarity">
    <text evidence="2">Belongs to the Nudix hydrolase family.</text>
</comment>
<dbReference type="CDD" id="cd03425">
    <property type="entry name" value="NUDIX_MutT_NudA_like"/>
    <property type="match status" value="1"/>
</dbReference>
<keyword evidence="8" id="KW-0460">Magnesium</keyword>
<dbReference type="SUPFAM" id="SSF55811">
    <property type="entry name" value="Nudix"/>
    <property type="match status" value="1"/>
</dbReference>